<protein>
    <submittedName>
        <fullName evidence="1">Uncharacterized protein</fullName>
    </submittedName>
</protein>
<reference evidence="1" key="1">
    <citation type="submission" date="2022-04" db="EMBL/GenBank/DDBJ databases">
        <title>Genome of the entomopathogenic fungus Entomophthora muscae.</title>
        <authorList>
            <person name="Elya C."/>
            <person name="Lovett B.R."/>
            <person name="Lee E."/>
            <person name="Macias A.M."/>
            <person name="Hajek A.E."/>
            <person name="De Bivort B.L."/>
            <person name="Kasson M.T."/>
            <person name="De Fine Licht H.H."/>
            <person name="Stajich J.E."/>
        </authorList>
    </citation>
    <scope>NUCLEOTIDE SEQUENCE</scope>
    <source>
        <strain evidence="1">Berkeley</strain>
    </source>
</reference>
<sequence length="89" mass="9530">MAVSLGLVQDASHTIISVDERAGTSTLRPTSLMSTTDGTESQSSRASTYQSKKGTDSTLTEGFGMAVVLMIIVYFLLSIAEMMLSKTFQ</sequence>
<proteinExistence type="predicted"/>
<gene>
    <name evidence="1" type="ORF">DSO57_1008486</name>
</gene>
<keyword evidence="2" id="KW-1185">Reference proteome</keyword>
<name>A0ACC2SVX6_9FUNG</name>
<dbReference type="Proteomes" id="UP001165960">
    <property type="component" value="Unassembled WGS sequence"/>
</dbReference>
<organism evidence="1 2">
    <name type="scientific">Entomophthora muscae</name>
    <dbReference type="NCBI Taxonomy" id="34485"/>
    <lineage>
        <taxon>Eukaryota</taxon>
        <taxon>Fungi</taxon>
        <taxon>Fungi incertae sedis</taxon>
        <taxon>Zoopagomycota</taxon>
        <taxon>Entomophthoromycotina</taxon>
        <taxon>Entomophthoromycetes</taxon>
        <taxon>Entomophthorales</taxon>
        <taxon>Entomophthoraceae</taxon>
        <taxon>Entomophthora</taxon>
    </lineage>
</organism>
<evidence type="ECO:0000313" key="1">
    <source>
        <dbReference type="EMBL" id="KAJ9066549.1"/>
    </source>
</evidence>
<dbReference type="EMBL" id="QTSX02004286">
    <property type="protein sequence ID" value="KAJ9066549.1"/>
    <property type="molecule type" value="Genomic_DNA"/>
</dbReference>
<accession>A0ACC2SVX6</accession>
<comment type="caution">
    <text evidence="1">The sequence shown here is derived from an EMBL/GenBank/DDBJ whole genome shotgun (WGS) entry which is preliminary data.</text>
</comment>
<evidence type="ECO:0000313" key="2">
    <source>
        <dbReference type="Proteomes" id="UP001165960"/>
    </source>
</evidence>